<evidence type="ECO:0000256" key="2">
    <source>
        <dbReference type="ARBA" id="ARBA00022679"/>
    </source>
</evidence>
<accession>A0A6B0YWD6</accession>
<dbReference type="AlphaFoldDB" id="A0A6B0YWD6"/>
<organism evidence="5">
    <name type="scientific">Caldilineaceae bacterium SB0664_bin_27</name>
    <dbReference type="NCBI Taxonomy" id="2605260"/>
    <lineage>
        <taxon>Bacteria</taxon>
        <taxon>Bacillati</taxon>
        <taxon>Chloroflexota</taxon>
        <taxon>Caldilineae</taxon>
        <taxon>Caldilineales</taxon>
        <taxon>Caldilineaceae</taxon>
    </lineage>
</organism>
<evidence type="ECO:0000313" key="5">
    <source>
        <dbReference type="EMBL" id="MXY93688.1"/>
    </source>
</evidence>
<dbReference type="GO" id="GO:0046872">
    <property type="term" value="F:metal ion binding"/>
    <property type="evidence" value="ECO:0007669"/>
    <property type="project" value="UniProtKB-KW"/>
</dbReference>
<protein>
    <submittedName>
        <fullName evidence="5">3-keto-5-aminohexanoate cleavage protein</fullName>
    </submittedName>
</protein>
<dbReference type="PANTHER" id="PTHR37418:SF2">
    <property type="entry name" value="3-KETO-5-AMINOHEXANOATE CLEAVAGE ENZYME"/>
    <property type="match status" value="1"/>
</dbReference>
<dbReference type="InterPro" id="IPR008567">
    <property type="entry name" value="BKACE"/>
</dbReference>
<keyword evidence="3" id="KW-0479">Metal-binding</keyword>
<evidence type="ECO:0000256" key="3">
    <source>
        <dbReference type="ARBA" id="ARBA00022723"/>
    </source>
</evidence>
<comment type="caution">
    <text evidence="5">The sequence shown here is derived from an EMBL/GenBank/DDBJ whole genome shotgun (WGS) entry which is preliminary data.</text>
</comment>
<evidence type="ECO:0000256" key="1">
    <source>
        <dbReference type="ARBA" id="ARBA00001947"/>
    </source>
</evidence>
<dbReference type="Pfam" id="PF05853">
    <property type="entry name" value="BKACE"/>
    <property type="match status" value="1"/>
</dbReference>
<dbReference type="EMBL" id="VXRG01000080">
    <property type="protein sequence ID" value="MXY93688.1"/>
    <property type="molecule type" value="Genomic_DNA"/>
</dbReference>
<comment type="cofactor">
    <cofactor evidence="1">
        <name>Zn(2+)</name>
        <dbReference type="ChEBI" id="CHEBI:29105"/>
    </cofactor>
</comment>
<reference evidence="5" key="1">
    <citation type="submission" date="2019-09" db="EMBL/GenBank/DDBJ databases">
        <title>Characterisation of the sponge microbiome using genome-centric metagenomics.</title>
        <authorList>
            <person name="Engelberts J.P."/>
            <person name="Robbins S.J."/>
            <person name="De Goeij J.M."/>
            <person name="Aranda M."/>
            <person name="Bell S.C."/>
            <person name="Webster N.S."/>
        </authorList>
    </citation>
    <scope>NUCLEOTIDE SEQUENCE</scope>
    <source>
        <strain evidence="5">SB0664_bin_27</strain>
    </source>
</reference>
<proteinExistence type="predicted"/>
<sequence length="314" mass="34395">MDITWDYTNHREYVSRISEGMPPVIISAVVTGGHQKSENPAMPVTAEEQADAAAEVFAAGATIIHIHARQAGDPTQASHEAGRYREINEMMRAKAPQILVDNSQGIADLTTEGSDFVGTAHHYKSAPIEAGPDIMAFNPGPMTFRGGAAYTGGGSGPSKVTLATFDDSERTAHRLRERGIKPQVFIYHPGHLDILDYLIQRDALDKPYFLQLVFGQQSGINTSMDSFLYTVRNLPEDSLFQTCALGLEEIQVNVMAMLLGGHVRTGLEDCIHYQRGELARSNAQMVERIARIANDLGRGVATIDETRRMLGIDK</sequence>
<dbReference type="InterPro" id="IPR013785">
    <property type="entry name" value="Aldolase_TIM"/>
</dbReference>
<gene>
    <name evidence="5" type="ORF">F4Y42_09590</name>
</gene>
<evidence type="ECO:0000256" key="4">
    <source>
        <dbReference type="ARBA" id="ARBA00022833"/>
    </source>
</evidence>
<keyword evidence="4" id="KW-0862">Zinc</keyword>
<dbReference type="PANTHER" id="PTHR37418">
    <property type="entry name" value="3-KETO-5-AMINOHEXANOATE CLEAVAGE ENZYME-RELATED"/>
    <property type="match status" value="1"/>
</dbReference>
<dbReference type="GO" id="GO:0043720">
    <property type="term" value="F:3-keto-5-aminohexanoate cleavage activity"/>
    <property type="evidence" value="ECO:0007669"/>
    <property type="project" value="InterPro"/>
</dbReference>
<keyword evidence="2" id="KW-0808">Transferase</keyword>
<name>A0A6B0YWD6_9CHLR</name>
<dbReference type="Gene3D" id="3.20.20.70">
    <property type="entry name" value="Aldolase class I"/>
    <property type="match status" value="1"/>
</dbReference>